<evidence type="ECO:0000256" key="3">
    <source>
        <dbReference type="ARBA" id="ARBA00022989"/>
    </source>
</evidence>
<dbReference type="Proteomes" id="UP000189981">
    <property type="component" value="Unassembled WGS sequence"/>
</dbReference>
<evidence type="ECO:0000313" key="10">
    <source>
        <dbReference type="Proteomes" id="UP000189981"/>
    </source>
</evidence>
<accession>A0A1T5A6W9</accession>
<feature type="domain" description="Fatty acid hydroxylase" evidence="8">
    <location>
        <begin position="142"/>
        <end position="279"/>
    </location>
</feature>
<evidence type="ECO:0000313" key="9">
    <source>
        <dbReference type="EMBL" id="SKB30413.1"/>
    </source>
</evidence>
<sequence length="372" mass="42952">MGHKCSYDASLEETIPINNHFITNNTLIDMEILQTFYDELIGFFGIGGIIRLVESGDYSSLSTFDGVRNVLGPVIPLLLVIEMLRGAFYKRFKIDEYKIPFLVFVLNRFISRFISIAAVAFCIGLLEPWAIITTSFTLYWIIYGYIVWELAHFAYHYFGHKVRILWCLHSTHHAPQQMNLSVNFAHFFLEAPYADVVRTSICILLGVNPALLFFIMFIDGFWGSFIHIGENTLKDARLGFLQPIVLTPSHHRVHHAKNPLYMDTNFCNLLNIWDRVFKTYQDERMEMKIEYGITRQMNPNSLWDVYFGEFVCLGRDIAAAPGLRNKILYIVMPPGWSHTGSHKTAKMVRDEFIAEENIERDIEAVDSVRVIA</sequence>
<evidence type="ECO:0000256" key="6">
    <source>
        <dbReference type="ARBA" id="ARBA00023136"/>
    </source>
</evidence>
<dbReference type="AlphaFoldDB" id="A0A1T5A6W9"/>
<dbReference type="GO" id="GO:0012505">
    <property type="term" value="C:endomembrane system"/>
    <property type="evidence" value="ECO:0007669"/>
    <property type="project" value="UniProtKB-SubCell"/>
</dbReference>
<protein>
    <submittedName>
        <fullName evidence="9">Sterol desaturase/sphingolipid hydroxylase, fatty acid hydroxylase superfamily</fullName>
    </submittedName>
</protein>
<evidence type="ECO:0000256" key="2">
    <source>
        <dbReference type="ARBA" id="ARBA00022692"/>
    </source>
</evidence>
<evidence type="ECO:0000256" key="7">
    <source>
        <dbReference type="SAM" id="Phobius"/>
    </source>
</evidence>
<dbReference type="EMBL" id="FUYR01000001">
    <property type="protein sequence ID" value="SKB30413.1"/>
    <property type="molecule type" value="Genomic_DNA"/>
</dbReference>
<dbReference type="GO" id="GO:0008610">
    <property type="term" value="P:lipid biosynthetic process"/>
    <property type="evidence" value="ECO:0007669"/>
    <property type="project" value="InterPro"/>
</dbReference>
<feature type="transmembrane region" description="Helical" evidence="7">
    <location>
        <begin position="138"/>
        <end position="158"/>
    </location>
</feature>
<keyword evidence="5" id="KW-0443">Lipid metabolism</keyword>
<evidence type="ECO:0000256" key="1">
    <source>
        <dbReference type="ARBA" id="ARBA00004127"/>
    </source>
</evidence>
<dbReference type="GO" id="GO:0050479">
    <property type="term" value="F:glyceryl-ether monooxygenase activity"/>
    <property type="evidence" value="ECO:0007669"/>
    <property type="project" value="TreeGrafter"/>
</dbReference>
<evidence type="ECO:0000256" key="5">
    <source>
        <dbReference type="ARBA" id="ARBA00023098"/>
    </source>
</evidence>
<keyword evidence="4" id="KW-0560">Oxidoreductase</keyword>
<proteinExistence type="predicted"/>
<keyword evidence="2 7" id="KW-0812">Transmembrane</keyword>
<evidence type="ECO:0000256" key="4">
    <source>
        <dbReference type="ARBA" id="ARBA00023002"/>
    </source>
</evidence>
<dbReference type="PANTHER" id="PTHR21624">
    <property type="entry name" value="STEROL DESATURASE-RELATED PROTEIN"/>
    <property type="match status" value="1"/>
</dbReference>
<organism evidence="9 10">
    <name type="scientific">Daejeonella lutea</name>
    <dbReference type="NCBI Taxonomy" id="572036"/>
    <lineage>
        <taxon>Bacteria</taxon>
        <taxon>Pseudomonadati</taxon>
        <taxon>Bacteroidota</taxon>
        <taxon>Sphingobacteriia</taxon>
        <taxon>Sphingobacteriales</taxon>
        <taxon>Sphingobacteriaceae</taxon>
        <taxon>Daejeonella</taxon>
    </lineage>
</organism>
<gene>
    <name evidence="9" type="ORF">SAMN05661099_0366</name>
</gene>
<dbReference type="InterPro" id="IPR051689">
    <property type="entry name" value="Sterol_desaturase/TMEM195"/>
</dbReference>
<name>A0A1T5A6W9_9SPHI</name>
<keyword evidence="3 7" id="KW-1133">Transmembrane helix</keyword>
<dbReference type="PANTHER" id="PTHR21624:SF1">
    <property type="entry name" value="ALKYLGLYCEROL MONOOXYGENASE"/>
    <property type="match status" value="1"/>
</dbReference>
<dbReference type="STRING" id="572036.SAMN05661099_0366"/>
<reference evidence="10" key="1">
    <citation type="submission" date="2017-02" db="EMBL/GenBank/DDBJ databases">
        <authorList>
            <person name="Varghese N."/>
            <person name="Submissions S."/>
        </authorList>
    </citation>
    <scope>NUCLEOTIDE SEQUENCE [LARGE SCALE GENOMIC DNA]</scope>
    <source>
        <strain evidence="10">DSM 22385</strain>
    </source>
</reference>
<feature type="transmembrane region" description="Helical" evidence="7">
    <location>
        <begin position="70"/>
        <end position="88"/>
    </location>
</feature>
<keyword evidence="10" id="KW-1185">Reference proteome</keyword>
<dbReference type="GO" id="GO:0005506">
    <property type="term" value="F:iron ion binding"/>
    <property type="evidence" value="ECO:0007669"/>
    <property type="project" value="InterPro"/>
</dbReference>
<comment type="subcellular location">
    <subcellularLocation>
        <location evidence="1">Endomembrane system</location>
        <topology evidence="1">Multi-pass membrane protein</topology>
    </subcellularLocation>
</comment>
<dbReference type="InterPro" id="IPR006694">
    <property type="entry name" value="Fatty_acid_hydroxylase"/>
</dbReference>
<keyword evidence="6 7" id="KW-0472">Membrane</keyword>
<feature type="transmembrane region" description="Helical" evidence="7">
    <location>
        <begin position="109"/>
        <end position="132"/>
    </location>
</feature>
<evidence type="ECO:0000259" key="8">
    <source>
        <dbReference type="Pfam" id="PF04116"/>
    </source>
</evidence>
<dbReference type="GO" id="GO:0006643">
    <property type="term" value="P:membrane lipid metabolic process"/>
    <property type="evidence" value="ECO:0007669"/>
    <property type="project" value="TreeGrafter"/>
</dbReference>
<feature type="transmembrane region" description="Helical" evidence="7">
    <location>
        <begin position="201"/>
        <end position="222"/>
    </location>
</feature>
<dbReference type="Pfam" id="PF04116">
    <property type="entry name" value="FA_hydroxylase"/>
    <property type="match status" value="1"/>
</dbReference>
<dbReference type="GO" id="GO:0016020">
    <property type="term" value="C:membrane"/>
    <property type="evidence" value="ECO:0007669"/>
    <property type="project" value="GOC"/>
</dbReference>